<feature type="region of interest" description="Disordered" evidence="1">
    <location>
        <begin position="256"/>
        <end position="328"/>
    </location>
</feature>
<feature type="compositionally biased region" description="Pro residues" evidence="1">
    <location>
        <begin position="430"/>
        <end position="445"/>
    </location>
</feature>
<feature type="compositionally biased region" description="Low complexity" evidence="1">
    <location>
        <begin position="419"/>
        <end position="429"/>
    </location>
</feature>
<evidence type="ECO:0000256" key="1">
    <source>
        <dbReference type="SAM" id="MobiDB-lite"/>
    </source>
</evidence>
<reference evidence="2 3" key="1">
    <citation type="journal article" date="2012" name="J. Bacteriol.">
        <title>Complete Genome Sequence of Mycobacterium vaccae Type Strain ATCC 25954.</title>
        <authorList>
            <person name="Ho Y.S."/>
            <person name="Adroub S.A."/>
            <person name="Abadi M."/>
            <person name="Al Alwan B."/>
            <person name="Alkhateeb R."/>
            <person name="Gao G."/>
            <person name="Ragab A."/>
            <person name="Ali S."/>
            <person name="van Soolingen D."/>
            <person name="Bitter W."/>
            <person name="Pain A."/>
            <person name="Abdallah A.M."/>
        </authorList>
    </citation>
    <scope>NUCLEOTIDE SEQUENCE [LARGE SCALE GENOMIC DNA]</scope>
    <source>
        <strain evidence="2 3">ATCC 25954</strain>
    </source>
</reference>
<evidence type="ECO:0000313" key="2">
    <source>
        <dbReference type="EMBL" id="EJZ11755.1"/>
    </source>
</evidence>
<dbReference type="EMBL" id="ALQA01000006">
    <property type="protein sequence ID" value="EJZ11755.1"/>
    <property type="molecule type" value="Genomic_DNA"/>
</dbReference>
<dbReference type="InterPro" id="IPR036689">
    <property type="entry name" value="ESAT-6-like_sf"/>
</dbReference>
<organism evidence="2 3">
    <name type="scientific">Mycolicibacterium vaccae ATCC 25954</name>
    <dbReference type="NCBI Taxonomy" id="1194972"/>
    <lineage>
        <taxon>Bacteria</taxon>
        <taxon>Bacillati</taxon>
        <taxon>Actinomycetota</taxon>
        <taxon>Actinomycetes</taxon>
        <taxon>Mycobacteriales</taxon>
        <taxon>Mycobacteriaceae</taxon>
        <taxon>Mycolicibacterium</taxon>
    </lineage>
</organism>
<dbReference type="eggNOG" id="ENOG5031D8I">
    <property type="taxonomic scope" value="Bacteria"/>
</dbReference>
<feature type="compositionally biased region" description="Low complexity" evidence="1">
    <location>
        <begin position="287"/>
        <end position="304"/>
    </location>
</feature>
<protein>
    <submittedName>
        <fullName evidence="2">Uncharacterized protein</fullName>
    </submittedName>
</protein>
<gene>
    <name evidence="2" type="ORF">MVAC_04252</name>
</gene>
<comment type="caution">
    <text evidence="2">The sequence shown here is derived from an EMBL/GenBank/DDBJ whole genome shotgun (WGS) entry which is preliminary data.</text>
</comment>
<accession>K0V2Y2</accession>
<dbReference type="RefSeq" id="WP_003929228.1">
    <property type="nucleotide sequence ID" value="NZ_JH814686.1"/>
</dbReference>
<evidence type="ECO:0000313" key="3">
    <source>
        <dbReference type="Proteomes" id="UP000006072"/>
    </source>
</evidence>
<feature type="compositionally biased region" description="Acidic residues" evidence="1">
    <location>
        <begin position="366"/>
        <end position="400"/>
    </location>
</feature>
<dbReference type="Proteomes" id="UP000006072">
    <property type="component" value="Unassembled WGS sequence"/>
</dbReference>
<name>K0V2Y2_MYCVA</name>
<feature type="compositionally biased region" description="Pro residues" evidence="1">
    <location>
        <begin position="305"/>
        <end position="321"/>
    </location>
</feature>
<dbReference type="PATRIC" id="fig|1194972.3.peg.858"/>
<dbReference type="Gene3D" id="1.10.287.1060">
    <property type="entry name" value="ESAT-6-like"/>
    <property type="match status" value="1"/>
</dbReference>
<dbReference type="SUPFAM" id="SSF140453">
    <property type="entry name" value="EsxAB dimer-like"/>
    <property type="match status" value="1"/>
</dbReference>
<proteinExistence type="predicted"/>
<sequence length="469" mass="47393">MPESFDAAAYLATGRPAVENLQNYVWACHQLGYHHPDLTLHPGQLRDWYGTEDGLDLGVLARDCAALEDALRASQDALAGQDRQLAQLSAAWEGAGADAATGFLHRHAEASTAVTAMLRAAAHALAALGEELRHAVGAKADAATSIEERTAPARTEWLAAAATVTTGAGDRAAAAELVDQAVKPFVVGPVATEWLTAMQHSVASVSAAYERSLADIGGDAAPVFGVPGDLGPVRSAARESDCNDEVRCREPAAAPAFGSAPAAPNMPNMPTTPAAWSAPEPPPAAPVPTASVPTASVPTASVPTAPIPTAPVPTAPPPAPVPGMGAGLPDLGSGLSGLGSPFADMLGGLLGGTDSGLPEPDLPGTDLDEDEPGLDEPDLREDEDEPAEDEDEGEDGEPVDDIAATSAPGPAEEQPCESPAEPVEETAAPTPVPAPPPAEPLPPAEPAAADQTPCEIAADEVPQVGEPAG</sequence>
<feature type="region of interest" description="Disordered" evidence="1">
    <location>
        <begin position="349"/>
        <end position="469"/>
    </location>
</feature>
<dbReference type="HOGENOM" id="CLU_047700_0_0_11"/>
<keyword evidence="3" id="KW-1185">Reference proteome</keyword>
<dbReference type="AlphaFoldDB" id="K0V2Y2"/>
<feature type="compositionally biased region" description="Low complexity" evidence="1">
    <location>
        <begin position="256"/>
        <end position="278"/>
    </location>
</feature>